<comment type="caution">
    <text evidence="6">The sequence shown here is derived from an EMBL/GenBank/DDBJ whole genome shotgun (WGS) entry which is preliminary data.</text>
</comment>
<keyword evidence="6" id="KW-0966">Cell projection</keyword>
<dbReference type="PRINTS" id="PR01006">
    <property type="entry name" value="FLGHOOKFLIE"/>
</dbReference>
<reference evidence="6 7" key="1">
    <citation type="submission" date="2019-01" db="EMBL/GenBank/DDBJ databases">
        <title>Bacillus sp. M5HDSG1-1, whole genome shotgun sequence.</title>
        <authorList>
            <person name="Tuo L."/>
        </authorList>
    </citation>
    <scope>NUCLEOTIDE SEQUENCE [LARGE SCALE GENOMIC DNA]</scope>
    <source>
        <strain evidence="6 7">M5HDSG1-1</strain>
    </source>
</reference>
<dbReference type="GO" id="GO:0003774">
    <property type="term" value="F:cytoskeletal motor activity"/>
    <property type="evidence" value="ECO:0007669"/>
    <property type="project" value="InterPro"/>
</dbReference>
<evidence type="ECO:0000313" key="7">
    <source>
        <dbReference type="Proteomes" id="UP000288024"/>
    </source>
</evidence>
<evidence type="ECO:0000256" key="4">
    <source>
        <dbReference type="HAMAP-Rule" id="MF_00724"/>
    </source>
</evidence>
<dbReference type="HAMAP" id="MF_00724">
    <property type="entry name" value="FliE"/>
    <property type="match status" value="1"/>
</dbReference>
<proteinExistence type="inferred from homology"/>
<comment type="similarity">
    <text evidence="2 4">Belongs to the FliE family.</text>
</comment>
<dbReference type="AlphaFoldDB" id="A0A437KGB7"/>
<dbReference type="RefSeq" id="WP_127734598.1">
    <property type="nucleotide sequence ID" value="NZ_CAJCKN010000045.1"/>
</dbReference>
<dbReference type="PANTHER" id="PTHR34653:SF1">
    <property type="entry name" value="FLAGELLAR HOOK-BASAL BODY COMPLEX PROTEIN FLIE"/>
    <property type="match status" value="1"/>
</dbReference>
<organism evidence="6 7">
    <name type="scientific">Niallia taxi</name>
    <dbReference type="NCBI Taxonomy" id="2499688"/>
    <lineage>
        <taxon>Bacteria</taxon>
        <taxon>Bacillati</taxon>
        <taxon>Bacillota</taxon>
        <taxon>Bacilli</taxon>
        <taxon>Bacillales</taxon>
        <taxon>Bacillaceae</taxon>
        <taxon>Niallia</taxon>
    </lineage>
</organism>
<dbReference type="EMBL" id="RZTZ01000001">
    <property type="protein sequence ID" value="RVT67105.1"/>
    <property type="molecule type" value="Genomic_DNA"/>
</dbReference>
<dbReference type="GO" id="GO:0009425">
    <property type="term" value="C:bacterial-type flagellum basal body"/>
    <property type="evidence" value="ECO:0007669"/>
    <property type="project" value="UniProtKB-SubCell"/>
</dbReference>
<dbReference type="GO" id="GO:0005198">
    <property type="term" value="F:structural molecule activity"/>
    <property type="evidence" value="ECO:0007669"/>
    <property type="project" value="UniProtKB-UniRule"/>
</dbReference>
<sequence length="103" mass="11125">MATVNLPAVSSTLPLTNSSATATKATGSEVQKSFSSFLKESINNVNKAQNESDVLTNKLAKGEDVDLSQVMITSQKASVMMSATLEFRNKAVEAYQEMMRMSI</sequence>
<keyword evidence="6" id="KW-0282">Flagellum</keyword>
<name>A0A437KGB7_9BACI</name>
<keyword evidence="6" id="KW-0969">Cilium</keyword>
<evidence type="ECO:0000256" key="5">
    <source>
        <dbReference type="NCBIfam" id="TIGR00205"/>
    </source>
</evidence>
<dbReference type="Pfam" id="PF02049">
    <property type="entry name" value="FliE"/>
    <property type="match status" value="1"/>
</dbReference>
<dbReference type="InterPro" id="IPR001624">
    <property type="entry name" value="FliE"/>
</dbReference>
<keyword evidence="7" id="KW-1185">Reference proteome</keyword>
<evidence type="ECO:0000256" key="2">
    <source>
        <dbReference type="ARBA" id="ARBA00009272"/>
    </source>
</evidence>
<accession>A0A437KGB7</accession>
<gene>
    <name evidence="4 6" type="primary">fliE</name>
    <name evidence="6" type="ORF">EM808_01090</name>
</gene>
<evidence type="ECO:0000313" key="6">
    <source>
        <dbReference type="EMBL" id="RVT67105.1"/>
    </source>
</evidence>
<comment type="subcellular location">
    <subcellularLocation>
        <location evidence="1 4">Bacterial flagellum basal body</location>
    </subcellularLocation>
</comment>
<evidence type="ECO:0000256" key="3">
    <source>
        <dbReference type="ARBA" id="ARBA00023143"/>
    </source>
</evidence>
<evidence type="ECO:0000256" key="1">
    <source>
        <dbReference type="ARBA" id="ARBA00004117"/>
    </source>
</evidence>
<dbReference type="PANTHER" id="PTHR34653">
    <property type="match status" value="1"/>
</dbReference>
<protein>
    <recommendedName>
        <fullName evidence="4 5">Flagellar hook-basal body complex protein FliE</fullName>
    </recommendedName>
</protein>
<dbReference type="Proteomes" id="UP000288024">
    <property type="component" value="Unassembled WGS sequence"/>
</dbReference>
<dbReference type="NCBIfam" id="TIGR00205">
    <property type="entry name" value="fliE"/>
    <property type="match status" value="1"/>
</dbReference>
<keyword evidence="3 4" id="KW-0975">Bacterial flagellum</keyword>
<dbReference type="GO" id="GO:0071973">
    <property type="term" value="P:bacterial-type flagellum-dependent cell motility"/>
    <property type="evidence" value="ECO:0007669"/>
    <property type="project" value="InterPro"/>
</dbReference>
<dbReference type="GeneID" id="87615246"/>